<feature type="transmembrane region" description="Helical" evidence="6">
    <location>
        <begin position="69"/>
        <end position="88"/>
    </location>
</feature>
<comment type="caution">
    <text evidence="8">The sequence shown here is derived from an EMBL/GenBank/DDBJ whole genome shotgun (WGS) entry which is preliminary data.</text>
</comment>
<keyword evidence="4 6" id="KW-1133">Transmembrane helix</keyword>
<keyword evidence="5 6" id="KW-0472">Membrane</keyword>
<reference evidence="9" key="1">
    <citation type="journal article" date="2018" name="Nat. Plants">
        <title>Whole-genome landscape of Medicago truncatula symbiotic genes.</title>
        <authorList>
            <person name="Pecrix Y."/>
            <person name="Staton S.E."/>
            <person name="Sallet E."/>
            <person name="Lelandais-Briere C."/>
            <person name="Moreau S."/>
            <person name="Carrere S."/>
            <person name="Blein T."/>
            <person name="Jardinaud M.F."/>
            <person name="Latrasse D."/>
            <person name="Zouine M."/>
            <person name="Zahm M."/>
            <person name="Kreplak J."/>
            <person name="Mayjonade B."/>
            <person name="Satge C."/>
            <person name="Perez M."/>
            <person name="Cauet S."/>
            <person name="Marande W."/>
            <person name="Chantry-Darmon C."/>
            <person name="Lopez-Roques C."/>
            <person name="Bouchez O."/>
            <person name="Berard A."/>
            <person name="Debelle F."/>
            <person name="Munos S."/>
            <person name="Bendahmane A."/>
            <person name="Berges H."/>
            <person name="Niebel A."/>
            <person name="Buitink J."/>
            <person name="Frugier F."/>
            <person name="Benhamed M."/>
            <person name="Crespi M."/>
            <person name="Gouzy J."/>
            <person name="Gamas P."/>
        </authorList>
    </citation>
    <scope>NUCLEOTIDE SEQUENCE [LARGE SCALE GENOMIC DNA]</scope>
    <source>
        <strain evidence="9">cv. Jemalong A17</strain>
    </source>
</reference>
<dbReference type="EMBL" id="PSQE01000008">
    <property type="protein sequence ID" value="RHN42365.1"/>
    <property type="molecule type" value="Genomic_DNA"/>
</dbReference>
<dbReference type="GO" id="GO:0005789">
    <property type="term" value="C:endoplasmic reticulum membrane"/>
    <property type="evidence" value="ECO:0007669"/>
    <property type="project" value="UniProtKB-SubCell"/>
</dbReference>
<protein>
    <recommendedName>
        <fullName evidence="6">Reticulon-like protein</fullName>
    </recommendedName>
</protein>
<dbReference type="Pfam" id="PF02453">
    <property type="entry name" value="Reticulon"/>
    <property type="match status" value="1"/>
</dbReference>
<evidence type="ECO:0000256" key="3">
    <source>
        <dbReference type="ARBA" id="ARBA00022824"/>
    </source>
</evidence>
<comment type="subcellular location">
    <subcellularLocation>
        <location evidence="1 6">Endoplasmic reticulum membrane</location>
        <topology evidence="1 6">Multi-pass membrane protein</topology>
    </subcellularLocation>
</comment>
<evidence type="ECO:0000313" key="8">
    <source>
        <dbReference type="EMBL" id="RHN42365.1"/>
    </source>
</evidence>
<feature type="transmembrane region" description="Helical" evidence="6">
    <location>
        <begin position="46"/>
        <end position="63"/>
    </location>
</feature>
<dbReference type="PANTHER" id="PTHR10994:SF85">
    <property type="entry name" value="RETICULON-LIKE PROTEIN B9"/>
    <property type="match status" value="1"/>
</dbReference>
<dbReference type="AlphaFoldDB" id="A0A396GU97"/>
<dbReference type="GO" id="GO:0009617">
    <property type="term" value="P:response to bacterium"/>
    <property type="evidence" value="ECO:0007669"/>
    <property type="project" value="InterPro"/>
</dbReference>
<dbReference type="InterPro" id="IPR045064">
    <property type="entry name" value="Reticulon-like"/>
</dbReference>
<dbReference type="Gramene" id="rna48798">
    <property type="protein sequence ID" value="RHN42365.1"/>
    <property type="gene ID" value="gene48798"/>
</dbReference>
<dbReference type="OrthoDB" id="567788at2759"/>
<evidence type="ECO:0000313" key="9">
    <source>
        <dbReference type="Proteomes" id="UP000265566"/>
    </source>
</evidence>
<dbReference type="PANTHER" id="PTHR10994">
    <property type="entry name" value="RETICULON"/>
    <property type="match status" value="1"/>
</dbReference>
<dbReference type="Proteomes" id="UP000265566">
    <property type="component" value="Chromosome 8"/>
</dbReference>
<evidence type="ECO:0000256" key="6">
    <source>
        <dbReference type="RuleBase" id="RU363132"/>
    </source>
</evidence>
<evidence type="ECO:0000259" key="7">
    <source>
        <dbReference type="PROSITE" id="PS50845"/>
    </source>
</evidence>
<keyword evidence="3 6" id="KW-0256">Endoplasmic reticulum</keyword>
<organism evidence="8 9">
    <name type="scientific">Medicago truncatula</name>
    <name type="common">Barrel medic</name>
    <name type="synonym">Medicago tribuloides</name>
    <dbReference type="NCBI Taxonomy" id="3880"/>
    <lineage>
        <taxon>Eukaryota</taxon>
        <taxon>Viridiplantae</taxon>
        <taxon>Streptophyta</taxon>
        <taxon>Embryophyta</taxon>
        <taxon>Tracheophyta</taxon>
        <taxon>Spermatophyta</taxon>
        <taxon>Magnoliopsida</taxon>
        <taxon>eudicotyledons</taxon>
        <taxon>Gunneridae</taxon>
        <taxon>Pentapetalae</taxon>
        <taxon>rosids</taxon>
        <taxon>fabids</taxon>
        <taxon>Fabales</taxon>
        <taxon>Fabaceae</taxon>
        <taxon>Papilionoideae</taxon>
        <taxon>50 kb inversion clade</taxon>
        <taxon>NPAAA clade</taxon>
        <taxon>Hologalegina</taxon>
        <taxon>IRL clade</taxon>
        <taxon>Trifolieae</taxon>
        <taxon>Medicago</taxon>
    </lineage>
</organism>
<dbReference type="PROSITE" id="PS50845">
    <property type="entry name" value="RETICULON"/>
    <property type="match status" value="1"/>
</dbReference>
<evidence type="ECO:0000256" key="4">
    <source>
        <dbReference type="ARBA" id="ARBA00022989"/>
    </source>
</evidence>
<sequence>MALNNTSSDSDDEIGKSRAMIFPHEKPLHEILGGGKVADVLLWRDRNVSAAFLLGITLIWFLFEVVEYNIVTLLCHISITTMLVIYLWSTLADILKWNGPQFLETVLQESFFQELAFIVHRRLNQLLRMFLHISCGTDLPIFLLINVCLYILSVIGTYFNFINLLYIGFLCLQTLPIVYDRYEEEINNLAGHVIVDLRRKYRRFKKSYLNKIPRGPVKEKKIT</sequence>
<proteinExistence type="predicted"/>
<name>A0A396GU97_MEDTR</name>
<feature type="transmembrane region" description="Helical" evidence="6">
    <location>
        <begin position="130"/>
        <end position="152"/>
    </location>
</feature>
<evidence type="ECO:0000256" key="2">
    <source>
        <dbReference type="ARBA" id="ARBA00022692"/>
    </source>
</evidence>
<feature type="domain" description="Reticulon" evidence="7">
    <location>
        <begin position="37"/>
        <end position="223"/>
    </location>
</feature>
<accession>A0A396GU97</accession>
<dbReference type="InterPro" id="IPR003388">
    <property type="entry name" value="Reticulon"/>
</dbReference>
<evidence type="ECO:0000256" key="1">
    <source>
        <dbReference type="ARBA" id="ARBA00004477"/>
    </source>
</evidence>
<gene>
    <name evidence="8" type="ORF">MtrunA17_Chr8g0376101</name>
</gene>
<evidence type="ECO:0000256" key="5">
    <source>
        <dbReference type="ARBA" id="ARBA00023136"/>
    </source>
</evidence>
<keyword evidence="2 6" id="KW-0812">Transmembrane</keyword>